<evidence type="ECO:0000313" key="2">
    <source>
        <dbReference type="EMBL" id="AZZ52744.1"/>
    </source>
</evidence>
<dbReference type="AlphaFoldDB" id="A0A3T0T2A1"/>
<dbReference type="Proteomes" id="UP000285317">
    <property type="component" value="Chromosome"/>
</dbReference>
<dbReference type="InterPro" id="IPR018170">
    <property type="entry name" value="Aldo/ket_reductase_CS"/>
</dbReference>
<gene>
    <name evidence="2" type="ORF">C1I64_12295</name>
</gene>
<dbReference type="PRINTS" id="PR00069">
    <property type="entry name" value="ALDKETRDTASE"/>
</dbReference>
<dbReference type="EMBL" id="CP028137">
    <property type="protein sequence ID" value="AZZ52744.1"/>
    <property type="molecule type" value="Genomic_DNA"/>
</dbReference>
<sequence length="325" mass="34383">MTIDSAAPSHDSLTRAPLGDSGIEVFPLSLGGNVFGWTAGKQTSFDVLDGYVAAGGDFIDTADSYSAWVPGNHGGESETIIGEWLSRRSGSRDDVVIATKVSRHPEFTGLAPDNVRKAARASLGRLRTERIDLYYAHFDDDAVPLEDIARVFSELVDEGLVRAIGVSNFSAERIAEWLRLAKEGGLHAPVAVQPHYNLVERGIEADVLPLAREAGLAVVPYYALASGFLTGKYRDGSTPDSPRASGAAQYLDARGRRVLAALDAAAAAHDAEVATVALAWLRSQDGVAAPIASARVMEQLPSLVASATLELTAEELAALDTASRS</sequence>
<dbReference type="InterPro" id="IPR023210">
    <property type="entry name" value="NADP_OxRdtase_dom"/>
</dbReference>
<dbReference type="GO" id="GO:0016491">
    <property type="term" value="F:oxidoreductase activity"/>
    <property type="evidence" value="ECO:0007669"/>
    <property type="project" value="InterPro"/>
</dbReference>
<dbReference type="PROSITE" id="PS00062">
    <property type="entry name" value="ALDOKETO_REDUCTASE_2"/>
    <property type="match status" value="1"/>
</dbReference>
<dbReference type="KEGG" id="rfs:C1I64_12295"/>
<reference evidence="2 3" key="1">
    <citation type="submission" date="2018-03" db="EMBL/GenBank/DDBJ databases">
        <title>Bacteriophage NCPPB3778 and a type I-E CRISPR drive the evolution of the US Biological Select Agent, Rathayibacter toxicus.</title>
        <authorList>
            <person name="Davis E.W.II."/>
            <person name="Tabima J.F."/>
            <person name="Weisberg A.J."/>
            <person name="Dantas Lopes L."/>
            <person name="Wiseman M.S."/>
            <person name="Wiseman M.S."/>
            <person name="Pupko T."/>
            <person name="Belcher M.S."/>
            <person name="Sechler A.J."/>
            <person name="Tancos M.A."/>
            <person name="Schroeder B.K."/>
            <person name="Murray T.D."/>
            <person name="Luster D.G."/>
            <person name="Schneider W.L."/>
            <person name="Rogers E."/>
            <person name="Andreote F.D."/>
            <person name="Grunwald N.J."/>
            <person name="Putnam M.L."/>
            <person name="Chang J.H."/>
        </authorList>
    </citation>
    <scope>NUCLEOTIDE SEQUENCE [LARGE SCALE GENOMIC DNA]</scope>
    <source>
        <strain evidence="2 3">DSM 15932</strain>
    </source>
</reference>
<dbReference type="PANTHER" id="PTHR43364:SF6">
    <property type="entry name" value="OXIDOREDUCTASE-RELATED"/>
    <property type="match status" value="1"/>
</dbReference>
<proteinExistence type="predicted"/>
<dbReference type="Gene3D" id="3.20.20.100">
    <property type="entry name" value="NADP-dependent oxidoreductase domain"/>
    <property type="match status" value="1"/>
</dbReference>
<dbReference type="RefSeq" id="WP_127887395.1">
    <property type="nucleotide sequence ID" value="NZ_CP028137.1"/>
</dbReference>
<dbReference type="SUPFAM" id="SSF51430">
    <property type="entry name" value="NAD(P)-linked oxidoreductase"/>
    <property type="match status" value="1"/>
</dbReference>
<dbReference type="PANTHER" id="PTHR43364">
    <property type="entry name" value="NADH-SPECIFIC METHYLGLYOXAL REDUCTASE-RELATED"/>
    <property type="match status" value="1"/>
</dbReference>
<evidence type="ECO:0000259" key="1">
    <source>
        <dbReference type="Pfam" id="PF00248"/>
    </source>
</evidence>
<organism evidence="2 3">
    <name type="scientific">Rathayibacter festucae DSM 15932</name>
    <dbReference type="NCBI Taxonomy" id="1328866"/>
    <lineage>
        <taxon>Bacteria</taxon>
        <taxon>Bacillati</taxon>
        <taxon>Actinomycetota</taxon>
        <taxon>Actinomycetes</taxon>
        <taxon>Micrococcales</taxon>
        <taxon>Microbacteriaceae</taxon>
        <taxon>Rathayibacter</taxon>
    </lineage>
</organism>
<dbReference type="InterPro" id="IPR050523">
    <property type="entry name" value="AKR_Detox_Biosynth"/>
</dbReference>
<evidence type="ECO:0000313" key="3">
    <source>
        <dbReference type="Proteomes" id="UP000285317"/>
    </source>
</evidence>
<name>A0A3T0T2A1_9MICO</name>
<accession>A0A3T0T2A1</accession>
<protein>
    <submittedName>
        <fullName evidence="2">Alcohol dehydrogenase</fullName>
    </submittedName>
</protein>
<dbReference type="InterPro" id="IPR020471">
    <property type="entry name" value="AKR"/>
</dbReference>
<dbReference type="InterPro" id="IPR036812">
    <property type="entry name" value="NAD(P)_OxRdtase_dom_sf"/>
</dbReference>
<dbReference type="Pfam" id="PF00248">
    <property type="entry name" value="Aldo_ket_red"/>
    <property type="match status" value="1"/>
</dbReference>
<feature type="domain" description="NADP-dependent oxidoreductase" evidence="1">
    <location>
        <begin position="28"/>
        <end position="322"/>
    </location>
</feature>
<dbReference type="GO" id="GO:0005829">
    <property type="term" value="C:cytosol"/>
    <property type="evidence" value="ECO:0007669"/>
    <property type="project" value="TreeGrafter"/>
</dbReference>